<feature type="compositionally biased region" description="Low complexity" evidence="1">
    <location>
        <begin position="59"/>
        <end position="83"/>
    </location>
</feature>
<keyword evidence="2" id="KW-0812">Transmembrane</keyword>
<name>A0ABV6DT66_9BACL</name>
<protein>
    <recommendedName>
        <fullName evidence="5">DUF3679 domain-containing protein</fullName>
    </recommendedName>
</protein>
<dbReference type="Pfam" id="PF12438">
    <property type="entry name" value="DUF3679"/>
    <property type="match status" value="1"/>
</dbReference>
<evidence type="ECO:0000256" key="2">
    <source>
        <dbReference type="SAM" id="Phobius"/>
    </source>
</evidence>
<dbReference type="RefSeq" id="WP_377473410.1">
    <property type="nucleotide sequence ID" value="NZ_JBHLWN010000105.1"/>
</dbReference>
<evidence type="ECO:0008006" key="5">
    <source>
        <dbReference type="Google" id="ProtNLM"/>
    </source>
</evidence>
<dbReference type="EMBL" id="JBHLWN010000105">
    <property type="protein sequence ID" value="MFC0215835.1"/>
    <property type="molecule type" value="Genomic_DNA"/>
</dbReference>
<evidence type="ECO:0000256" key="1">
    <source>
        <dbReference type="SAM" id="MobiDB-lite"/>
    </source>
</evidence>
<gene>
    <name evidence="3" type="ORF">ACFFK0_25905</name>
</gene>
<dbReference type="Proteomes" id="UP001589776">
    <property type="component" value="Unassembled WGS sequence"/>
</dbReference>
<feature type="region of interest" description="Disordered" evidence="1">
    <location>
        <begin position="44"/>
        <end position="85"/>
    </location>
</feature>
<keyword evidence="2" id="KW-0472">Membrane</keyword>
<keyword evidence="2" id="KW-1133">Transmembrane helix</keyword>
<sequence length="122" mass="12736">MSKFYVKIVLLLLLVMFSIFIGVDIANKGMERIQSPAAAAGAAAGQVKPPSSAATGTVKPAAAAPAKPQAEAPKPVPQQQQQQRIEQDEAMNYVGNKIGDLLQIGAHHAIQTVVSLFGGLFG</sequence>
<keyword evidence="4" id="KW-1185">Reference proteome</keyword>
<reference evidence="3 4" key="1">
    <citation type="submission" date="2024-09" db="EMBL/GenBank/DDBJ databases">
        <authorList>
            <person name="Sun Q."/>
            <person name="Mori K."/>
        </authorList>
    </citation>
    <scope>NUCLEOTIDE SEQUENCE [LARGE SCALE GENOMIC DNA]</scope>
    <source>
        <strain evidence="3 4">CCM 7759</strain>
    </source>
</reference>
<accession>A0ABV6DT66</accession>
<proteinExistence type="predicted"/>
<organism evidence="3 4">
    <name type="scientific">Paenibacillus chartarius</name>
    <dbReference type="NCBI Taxonomy" id="747481"/>
    <lineage>
        <taxon>Bacteria</taxon>
        <taxon>Bacillati</taxon>
        <taxon>Bacillota</taxon>
        <taxon>Bacilli</taxon>
        <taxon>Bacillales</taxon>
        <taxon>Paenibacillaceae</taxon>
        <taxon>Paenibacillus</taxon>
    </lineage>
</organism>
<dbReference type="InterPro" id="IPR020534">
    <property type="entry name" value="Uncharacterised_YqxA"/>
</dbReference>
<evidence type="ECO:0000313" key="4">
    <source>
        <dbReference type="Proteomes" id="UP001589776"/>
    </source>
</evidence>
<evidence type="ECO:0000313" key="3">
    <source>
        <dbReference type="EMBL" id="MFC0215835.1"/>
    </source>
</evidence>
<feature type="transmembrane region" description="Helical" evidence="2">
    <location>
        <begin position="6"/>
        <end position="26"/>
    </location>
</feature>
<comment type="caution">
    <text evidence="3">The sequence shown here is derived from an EMBL/GenBank/DDBJ whole genome shotgun (WGS) entry which is preliminary data.</text>
</comment>